<dbReference type="Pfam" id="PF06821">
    <property type="entry name" value="Ser_hydrolase"/>
    <property type="match status" value="1"/>
</dbReference>
<accession>A0A7W4PQ13</accession>
<reference evidence="2 3" key="1">
    <citation type="submission" date="2020-04" db="EMBL/GenBank/DDBJ databases">
        <title>Description of novel Gluconacetobacter.</title>
        <authorList>
            <person name="Sombolestani A."/>
        </authorList>
    </citation>
    <scope>NUCLEOTIDE SEQUENCE [LARGE SCALE GENOMIC DNA]</scope>
    <source>
        <strain evidence="2 3">LMG 27800</strain>
    </source>
</reference>
<comment type="caution">
    <text evidence="2">The sequence shown here is derived from an EMBL/GenBank/DDBJ whole genome shotgun (WGS) entry which is preliminary data.</text>
</comment>
<dbReference type="SUPFAM" id="SSF53474">
    <property type="entry name" value="alpha/beta-Hydrolases"/>
    <property type="match status" value="1"/>
</dbReference>
<dbReference type="EMBL" id="JABEQK010000009">
    <property type="protein sequence ID" value="MBB2205823.1"/>
    <property type="molecule type" value="Genomic_DNA"/>
</dbReference>
<dbReference type="Proteomes" id="UP000540556">
    <property type="component" value="Unassembled WGS sequence"/>
</dbReference>
<feature type="region of interest" description="Disordered" evidence="1">
    <location>
        <begin position="218"/>
        <end position="247"/>
    </location>
</feature>
<evidence type="ECO:0000313" key="3">
    <source>
        <dbReference type="Proteomes" id="UP000540556"/>
    </source>
</evidence>
<dbReference type="AlphaFoldDB" id="A0A7W4PQ13"/>
<dbReference type="Gene3D" id="3.40.50.1820">
    <property type="entry name" value="alpha/beta hydrolase"/>
    <property type="match status" value="1"/>
</dbReference>
<keyword evidence="3" id="KW-1185">Reference proteome</keyword>
<name>A0A7W4PQ13_9PROT</name>
<keyword evidence="2" id="KW-0378">Hydrolase</keyword>
<evidence type="ECO:0000313" key="2">
    <source>
        <dbReference type="EMBL" id="MBB2205823.1"/>
    </source>
</evidence>
<sequence length="247" mass="26269">MPATAPARHDRPGRTHALIPSLAPLAPFEIVIVPGLYGSGPGHWQSRWTGLLRRQGITVRRVVQHDWANPTPQAWSQGLHQAMRACRRPAILVAHSLGAVLVARQAGTPALRMVAGALLVAPADVEQHTGPDAARVAAFAPLPVTPLPFPTLLVASRNDEWLSTPRAQTLATQWGATPIDAGRLGHIGNTSGVGLWPNGLSALLHLARNLQIPEDGIHTHKKTESRGPNGFTTPIAERTGTAGPFHS</sequence>
<protein>
    <submittedName>
        <fullName evidence="2">Alpha/beta hydrolase</fullName>
    </submittedName>
</protein>
<gene>
    <name evidence="2" type="ORF">HLH27_12465</name>
</gene>
<proteinExistence type="predicted"/>
<dbReference type="InterPro" id="IPR029058">
    <property type="entry name" value="AB_hydrolase_fold"/>
</dbReference>
<dbReference type="RefSeq" id="WP_182950360.1">
    <property type="nucleotide sequence ID" value="NZ_JABEQK010000009.1"/>
</dbReference>
<dbReference type="InterPro" id="IPR010662">
    <property type="entry name" value="RBBP9/YdeN"/>
</dbReference>
<organism evidence="2 3">
    <name type="scientific">Gluconacetobacter takamatsuzukensis</name>
    <dbReference type="NCBI Taxonomy" id="1286190"/>
    <lineage>
        <taxon>Bacteria</taxon>
        <taxon>Pseudomonadati</taxon>
        <taxon>Pseudomonadota</taxon>
        <taxon>Alphaproteobacteria</taxon>
        <taxon>Acetobacterales</taxon>
        <taxon>Acetobacteraceae</taxon>
        <taxon>Gluconacetobacter</taxon>
    </lineage>
</organism>
<dbReference type="GO" id="GO:0016787">
    <property type="term" value="F:hydrolase activity"/>
    <property type="evidence" value="ECO:0007669"/>
    <property type="project" value="UniProtKB-KW"/>
</dbReference>
<evidence type="ECO:0000256" key="1">
    <source>
        <dbReference type="SAM" id="MobiDB-lite"/>
    </source>
</evidence>